<evidence type="ECO:0000313" key="2">
    <source>
        <dbReference type="EMBL" id="HIS24369.1"/>
    </source>
</evidence>
<gene>
    <name evidence="2" type="ORF">IAD01_03080</name>
</gene>
<organism evidence="2 3">
    <name type="scientific">Candidatus Faeciplasma gallinarum</name>
    <dbReference type="NCBI Taxonomy" id="2840799"/>
    <lineage>
        <taxon>Bacteria</taxon>
        <taxon>Bacillati</taxon>
        <taxon>Bacillota</taxon>
        <taxon>Clostridia</taxon>
        <taxon>Eubacteriales</taxon>
        <taxon>Oscillospiraceae</taxon>
        <taxon>Oscillospiraceae incertae sedis</taxon>
        <taxon>Candidatus Faeciplasma</taxon>
    </lineage>
</organism>
<reference evidence="2" key="1">
    <citation type="submission" date="2020-10" db="EMBL/GenBank/DDBJ databases">
        <authorList>
            <person name="Gilroy R."/>
        </authorList>
    </citation>
    <scope>NUCLEOTIDE SEQUENCE</scope>
    <source>
        <strain evidence="2">CHK157-1446</strain>
    </source>
</reference>
<evidence type="ECO:0000256" key="1">
    <source>
        <dbReference type="SAM" id="Phobius"/>
    </source>
</evidence>
<feature type="transmembrane region" description="Helical" evidence="1">
    <location>
        <begin position="69"/>
        <end position="86"/>
    </location>
</feature>
<keyword evidence="1" id="KW-1133">Transmembrane helix</keyword>
<name>A0A9D1ENF4_9FIRM</name>
<dbReference type="EMBL" id="DVIR01000030">
    <property type="protein sequence ID" value="HIS24369.1"/>
    <property type="molecule type" value="Genomic_DNA"/>
</dbReference>
<protein>
    <submittedName>
        <fullName evidence="2">Uncharacterized protein</fullName>
    </submittedName>
</protein>
<keyword evidence="1" id="KW-0812">Transmembrane</keyword>
<keyword evidence="1" id="KW-0472">Membrane</keyword>
<proteinExistence type="predicted"/>
<dbReference type="Proteomes" id="UP000823982">
    <property type="component" value="Unassembled WGS sequence"/>
</dbReference>
<accession>A0A9D1ENF4</accession>
<comment type="caution">
    <text evidence="2">The sequence shown here is derived from an EMBL/GenBank/DDBJ whole genome shotgun (WGS) entry which is preliminary data.</text>
</comment>
<reference evidence="2" key="2">
    <citation type="journal article" date="2021" name="PeerJ">
        <title>Extensive microbial diversity within the chicken gut microbiome revealed by metagenomics and culture.</title>
        <authorList>
            <person name="Gilroy R."/>
            <person name="Ravi A."/>
            <person name="Getino M."/>
            <person name="Pursley I."/>
            <person name="Horton D.L."/>
            <person name="Alikhan N.F."/>
            <person name="Baker D."/>
            <person name="Gharbi K."/>
            <person name="Hall N."/>
            <person name="Watson M."/>
            <person name="Adriaenssens E.M."/>
            <person name="Foster-Nyarko E."/>
            <person name="Jarju S."/>
            <person name="Secka A."/>
            <person name="Antonio M."/>
            <person name="Oren A."/>
            <person name="Chaudhuri R.R."/>
            <person name="La Ragione R."/>
            <person name="Hildebrand F."/>
            <person name="Pallen M.J."/>
        </authorList>
    </citation>
    <scope>NUCLEOTIDE SEQUENCE</scope>
    <source>
        <strain evidence="2">CHK157-1446</strain>
    </source>
</reference>
<dbReference type="AlphaFoldDB" id="A0A9D1ENF4"/>
<evidence type="ECO:0000313" key="3">
    <source>
        <dbReference type="Proteomes" id="UP000823982"/>
    </source>
</evidence>
<sequence>MRRNCPVCGERYEGDVCPKCHTPAGSMKAHKSRSKKAALDEATADKFLTEDQRAAKELLLKERQKDKKLLIIIIAVAVLAAVFIFYRNGIFGGNYKRPINDYFEAICERDFEKYIGTMPQRMREDYVYERESLGYSEYDYLNELYADLFEEFGDSMTIELEFSGRERPDEEYIQSFESAYLQAYGETINTETVYGVNVTAHFAGEVSQADIELECFVLRLAGKWYMVGCDYK</sequence>